<dbReference type="AlphaFoldDB" id="A0A239ZW82"/>
<gene>
    <name evidence="2" type="ORF">SAMEA4384403_02019</name>
</gene>
<proteinExistence type="predicted"/>
<name>A0A239ZW82_9STAP</name>
<dbReference type="EMBL" id="LT906462">
    <property type="protein sequence ID" value="SNV75492.1"/>
    <property type="molecule type" value="Genomic_DNA"/>
</dbReference>
<accession>A0A239ZW82</accession>
<protein>
    <submittedName>
        <fullName evidence="2">Pathogenicity island protein</fullName>
    </submittedName>
</protein>
<keyword evidence="3" id="KW-1185">Reference proteome</keyword>
<feature type="domain" description="DUF927" evidence="1">
    <location>
        <begin position="28"/>
        <end position="300"/>
    </location>
</feature>
<evidence type="ECO:0000313" key="3">
    <source>
        <dbReference type="Proteomes" id="UP000242084"/>
    </source>
</evidence>
<dbReference type="InterPro" id="IPR009270">
    <property type="entry name" value="DUF927"/>
</dbReference>
<dbReference type="RefSeq" id="WP_229726461.1">
    <property type="nucleotide sequence ID" value="NZ_BMDM01000001.1"/>
</dbReference>
<dbReference type="Pfam" id="PF06048">
    <property type="entry name" value="DUF927"/>
    <property type="match status" value="1"/>
</dbReference>
<sequence length="554" mass="63050">MKIPNEIDELINEKKEVLEHDIIPENYKVGDNGWLYKMVEKGRGDDKEIVPILITSTPPFITKQLKDIESLIISYEMKFKKAGEFTTLPVQATEIADSKNIINLANKGLDVDTINRTEMVQFISMFKRLNNIPDETIATRLGQVKGHFIHPLINDDIRLVIHEEGYKQLANAFKTKGNIEDYAEKVFKPIKHSPMVMTFVYASLGSILLHDFNVDPFVVDMASKTSTGKTTALRVASSVWGTERLINEWNTTPIDLERKASILNSFPSMYDDTRKAKAYLLSDVVYQFSGGKSKGRGNVQSVDIVKNWNNILLSTGETSIVEYGNEKAGVSARVITLQDNPFNDDVNIRALYEGIESNYGHLGLAFIEQYSKQKASYKDNFKAYEGIYIEKAGENEVMQRVARYFAVLMVAGEILNDIAGFEHDHYKNVDTAFHRMLESNKTLDKPREMLEGLLEELDASRNSITGAGYGEVYNTELKAIFHKDYLCVLSKPMKDYLGHEVRTITKEWEERGYLNVGADRIVKQVKHNGKRYIGYAIKKDIIQELGFDFRNEKL</sequence>
<evidence type="ECO:0000313" key="2">
    <source>
        <dbReference type="EMBL" id="SNV75492.1"/>
    </source>
</evidence>
<reference evidence="2 3" key="1">
    <citation type="submission" date="2017-06" db="EMBL/GenBank/DDBJ databases">
        <authorList>
            <consortium name="Pathogen Informatics"/>
        </authorList>
    </citation>
    <scope>NUCLEOTIDE SEQUENCE [LARGE SCALE GENOMIC DNA]</scope>
    <source>
        <strain evidence="2 3">NCTC13839</strain>
    </source>
</reference>
<evidence type="ECO:0000259" key="1">
    <source>
        <dbReference type="Pfam" id="PF06048"/>
    </source>
</evidence>
<organism evidence="2 3">
    <name type="scientific">Mammaliicoccus stepanovicii</name>
    <dbReference type="NCBI Taxonomy" id="643214"/>
    <lineage>
        <taxon>Bacteria</taxon>
        <taxon>Bacillati</taxon>
        <taxon>Bacillota</taxon>
        <taxon>Bacilli</taxon>
        <taxon>Bacillales</taxon>
        <taxon>Staphylococcaceae</taxon>
        <taxon>Mammaliicoccus</taxon>
    </lineage>
</organism>
<dbReference type="Proteomes" id="UP000242084">
    <property type="component" value="Chromosome 1"/>
</dbReference>
<dbReference type="KEGG" id="sste:SAMEA4384403_2019"/>